<feature type="compositionally biased region" description="Low complexity" evidence="4">
    <location>
        <begin position="344"/>
        <end position="359"/>
    </location>
</feature>
<feature type="compositionally biased region" description="Basic and acidic residues" evidence="4">
    <location>
        <begin position="1750"/>
        <end position="1768"/>
    </location>
</feature>
<feature type="compositionally biased region" description="Polar residues" evidence="4">
    <location>
        <begin position="619"/>
        <end position="631"/>
    </location>
</feature>
<gene>
    <name evidence="7" type="ORF">CDAUBV1_LOCUS16676</name>
</gene>
<evidence type="ECO:0000256" key="2">
    <source>
        <dbReference type="ARBA" id="ARBA00022664"/>
    </source>
</evidence>
<keyword evidence="2" id="KW-0507">mRNA processing</keyword>
<evidence type="ECO:0008006" key="9">
    <source>
        <dbReference type="Google" id="ProtNLM"/>
    </source>
</evidence>
<evidence type="ECO:0000259" key="5">
    <source>
        <dbReference type="Pfam" id="PF11935"/>
    </source>
</evidence>
<name>A0AAV2U1M6_CALDB</name>
<dbReference type="SUPFAM" id="SSF48371">
    <property type="entry name" value="ARM repeat"/>
    <property type="match status" value="1"/>
</dbReference>
<dbReference type="Proteomes" id="UP001497525">
    <property type="component" value="Unassembled WGS sequence"/>
</dbReference>
<feature type="region of interest" description="Disordered" evidence="4">
    <location>
        <begin position="1652"/>
        <end position="1846"/>
    </location>
</feature>
<feature type="region of interest" description="Disordered" evidence="4">
    <location>
        <begin position="395"/>
        <end position="423"/>
    </location>
</feature>
<dbReference type="Pfam" id="PF11935">
    <property type="entry name" value="SYMPK_PTA1_N"/>
    <property type="match status" value="1"/>
</dbReference>
<feature type="domain" description="Symplekin C-terminal" evidence="6">
    <location>
        <begin position="1318"/>
        <end position="1532"/>
    </location>
</feature>
<dbReference type="InterPro" id="IPR032460">
    <property type="entry name" value="Symplekin/Pta1_N"/>
</dbReference>
<feature type="compositionally biased region" description="Low complexity" evidence="4">
    <location>
        <begin position="407"/>
        <end position="421"/>
    </location>
</feature>
<evidence type="ECO:0000259" key="6">
    <source>
        <dbReference type="Pfam" id="PF12295"/>
    </source>
</evidence>
<comment type="subcellular location">
    <subcellularLocation>
        <location evidence="1">Nucleus</location>
    </subcellularLocation>
</comment>
<proteinExistence type="predicted"/>
<comment type="caution">
    <text evidence="7">The sequence shown here is derived from an EMBL/GenBank/DDBJ whole genome shotgun (WGS) entry which is preliminary data.</text>
</comment>
<feature type="compositionally biased region" description="Pro residues" evidence="4">
    <location>
        <begin position="1567"/>
        <end position="1578"/>
    </location>
</feature>
<dbReference type="PANTHER" id="PTHR15245">
    <property type="entry name" value="SYMPLEKIN-RELATED"/>
    <property type="match status" value="1"/>
</dbReference>
<dbReference type="InterPro" id="IPR011989">
    <property type="entry name" value="ARM-like"/>
</dbReference>
<feature type="region of interest" description="Disordered" evidence="4">
    <location>
        <begin position="608"/>
        <end position="651"/>
    </location>
</feature>
<sequence length="1891" mass="205839">MIESGVAVGNGTGIPADSAADVALETFRSVAGLKDEVIRLVLPLAVPGPPAFKFSRPLTLNDSTRTAAISLIESVIILHSRRLPNSDIPRSNEGDISLDQIPDLTNAQLQAVLESSTAASSATLLPGVCLVRPRRLSEEAERLFSGLIGWPLPTKSSMSPGPVSCSVLEAIMDAMVTVARQRPQFMDRVVQAYETVHVTLPPHFSDTQVSAVRKKLKSGLLQLLRNSTAVADYQGRITILLTDLGATQNEVLEALHSRSEFSRFLGAPNKIGAESSLSESVDHGDVDMRRLPSRMQPTGPSSVSVPCSVGGNVNQKTTDQGLSLPPQKPIYSRSQTSLPHSSGSTTVTDTMPSVTTSTTKAPPSPFPDGFSLAEAEAALRFDDDDDDDDDMQIIRTRRPRASKRQLSSSATTKPTATPTPADVTKFASDSKINASSGKAQLELPQVDFVTNRLVPRLTTANVADLVLLSMVTLPDQMPAAFQSTYTPIAAAGTSAQIRHLARMLAVQLVVWAGESNHANPTENLSQLESLLRPTREEQAERTSSGYKRGSNSEANSVDALNSSANDSKKRRLSSVGSGDAEAEDALIRANAARKLHGAQPMNISTLVGYGQQQQQQQQSTPTSTEPPSFMSNPPLIPGLPPMFSSVPPPNTPAQNLLLAGFNPAQPPPPLLMVPPPTVPSGTNAAAFGQLAPVASSIPAAALSEVTAVPTLSRPFSLDAITMPLPRPVQRQLARDAFMRIIEGLEIPSVRRTGTVESHTTSVNETASAAPQLGRMKLLTRLTTRRFGGNEFYSILIDNAIKNLRYGFELLSKLLMQEYCRFRGFQLVGFTPFLESRRQQLEALRERQKKMYEAEEELGDEEGKKIESHGSPVSSRNTNDSDDRLVKTQPIFTLEQSRRASASVTNAEEEEDYLMAEDNIELVEADDTALGEDSNDIESSAALAAKHEDADEDHPSSPSNEKDRIKIEASSEGGQGDKSNSRSTRSATSARKPEKSGKALMIASPDDLGCLSFYDCLLIDILQRLSSPDIRQTYFGRFLIEAPLLTPGAISVLKRYCWTASQSHYGFQVLRTLIELRPVGQREDLLNMLLNFCAVEDAQIRQAALAATRDLASLDPKWQYYIETFATRVLKKLLQPRPTADIYPFGTQPIVPANWTDEACQVCAHLFLGLMPQSPSLMHKLADVYVEASPQVKRCILRMVDTPIREIGIYSQDLHDLVDQCPIGAETLITRMIHLLTDSPSAIAAAAAAVAAAVAASKSVTPGNPPVADEVGIISKPAIQLPQATATTPAAGAAPPPVIVPPASLVERVYRLYRERVHDVRCLIPILVGLSKQEVIGALPRLVQLNEKVVKEVLTRLLHASVSTQYAPKIASVQNVVDMPDLSQPAPLGPLKPEELLVAVHLLEFAKDPSAPVNESKPSKPYVNLSAILHACRVCFAERRLLTQERLSAAIGQMLEQPVLPTLFMRTVMQALALHPRLAGYVINVLVRLIRKQVWKSDKLWDGFIRCCIKTRPQSYQVLLQLPPERLEAVFQRESTMRAQVRRYVENFSSAQRTHISKSIIEILERVPTPPPPSTPPPESSEHTESNPPVDASEELPISPPPSPASSGPATPTRDEIPRQNVSLALAAAAAMFGSTGPSSSATHFTSEDAAMHRVQSMPSTGISLPSGHSFISTTNSPRQSQPTVSRERSPFGNENVHSQRSAMHTQRAQRQEQITPKKESGSRSSGYDGEESITEDQTSSAHYDQAQSSHTDHDDSFEFQSDHASNRFEEDDDDMEPPILPASRVLPPRRWRNLERPQQDEAESSGLGRDPHHQSMVATGFSSESDSHGAGSHHSRSRRPVDIDKLEADRKRLEEEALKYKQLRAERKLRKNALNLSSSDGNEGPASGESS</sequence>
<dbReference type="InterPro" id="IPR022075">
    <property type="entry name" value="Symplekin_C"/>
</dbReference>
<dbReference type="Gene3D" id="1.25.10.10">
    <property type="entry name" value="Leucine-rich Repeat Variant"/>
    <property type="match status" value="1"/>
</dbReference>
<feature type="compositionally biased region" description="Low complexity" evidence="4">
    <location>
        <begin position="299"/>
        <end position="314"/>
    </location>
</feature>
<dbReference type="InterPro" id="IPR021850">
    <property type="entry name" value="Symplekin/Pta1"/>
</dbReference>
<feature type="compositionally biased region" description="Polar residues" evidence="4">
    <location>
        <begin position="1695"/>
        <end position="1714"/>
    </location>
</feature>
<feature type="compositionally biased region" description="Pro residues" evidence="4">
    <location>
        <begin position="634"/>
        <end position="651"/>
    </location>
</feature>
<feature type="compositionally biased region" description="Polar residues" evidence="4">
    <location>
        <begin position="1669"/>
        <end position="1684"/>
    </location>
</feature>
<keyword evidence="3" id="KW-0539">Nucleus</keyword>
<dbReference type="PANTHER" id="PTHR15245:SF20">
    <property type="entry name" value="SYMPLEKIN"/>
    <property type="match status" value="1"/>
</dbReference>
<evidence type="ECO:0000256" key="3">
    <source>
        <dbReference type="ARBA" id="ARBA00023242"/>
    </source>
</evidence>
<reference evidence="7" key="1">
    <citation type="submission" date="2024-06" db="EMBL/GenBank/DDBJ databases">
        <authorList>
            <person name="Liu X."/>
            <person name="Lenzi L."/>
            <person name="Haldenby T S."/>
            <person name="Uol C."/>
        </authorList>
    </citation>
    <scope>NUCLEOTIDE SEQUENCE</scope>
</reference>
<evidence type="ECO:0000256" key="4">
    <source>
        <dbReference type="SAM" id="MobiDB-lite"/>
    </source>
</evidence>
<evidence type="ECO:0000256" key="1">
    <source>
        <dbReference type="ARBA" id="ARBA00004123"/>
    </source>
</evidence>
<dbReference type="Pfam" id="PF12295">
    <property type="entry name" value="Symplekin_C"/>
    <property type="match status" value="1"/>
</dbReference>
<feature type="compositionally biased region" description="Polar residues" evidence="4">
    <location>
        <begin position="1735"/>
        <end position="1749"/>
    </location>
</feature>
<dbReference type="InterPro" id="IPR016024">
    <property type="entry name" value="ARM-type_fold"/>
</dbReference>
<feature type="domain" description="Symplekin/Pta1 N-terminal" evidence="5">
    <location>
        <begin position="25"/>
        <end position="255"/>
    </location>
</feature>
<evidence type="ECO:0000313" key="7">
    <source>
        <dbReference type="EMBL" id="CAL5141435.1"/>
    </source>
</evidence>
<dbReference type="EMBL" id="CAXLJL010000867">
    <property type="protein sequence ID" value="CAL5141435.1"/>
    <property type="molecule type" value="Genomic_DNA"/>
</dbReference>
<dbReference type="GO" id="GO:0006397">
    <property type="term" value="P:mRNA processing"/>
    <property type="evidence" value="ECO:0007669"/>
    <property type="project" value="UniProtKB-KW"/>
</dbReference>
<feature type="compositionally biased region" description="Polar residues" evidence="4">
    <location>
        <begin position="889"/>
        <end position="905"/>
    </location>
</feature>
<dbReference type="GO" id="GO:0005847">
    <property type="term" value="C:mRNA cleavage and polyadenylation specificity factor complex"/>
    <property type="evidence" value="ECO:0007669"/>
    <property type="project" value="TreeGrafter"/>
</dbReference>
<feature type="compositionally biased region" description="Basic and acidic residues" evidence="4">
    <location>
        <begin position="944"/>
        <end position="968"/>
    </location>
</feature>
<protein>
    <recommendedName>
        <fullName evidence="9">Symplekin</fullName>
    </recommendedName>
</protein>
<feature type="compositionally biased region" description="Low complexity" evidence="4">
    <location>
        <begin position="980"/>
        <end position="989"/>
    </location>
</feature>
<feature type="region of interest" description="Disordered" evidence="4">
    <location>
        <begin position="1564"/>
        <end position="1615"/>
    </location>
</feature>
<feature type="region of interest" description="Disordered" evidence="4">
    <location>
        <begin position="942"/>
        <end position="997"/>
    </location>
</feature>
<feature type="region of interest" description="Disordered" evidence="4">
    <location>
        <begin position="853"/>
        <end position="912"/>
    </location>
</feature>
<feature type="compositionally biased region" description="Polar residues" evidence="4">
    <location>
        <begin position="332"/>
        <end position="343"/>
    </location>
</feature>
<feature type="region of interest" description="Disordered" evidence="4">
    <location>
        <begin position="517"/>
        <end position="581"/>
    </location>
</feature>
<feature type="region of interest" description="Disordered" evidence="4">
    <location>
        <begin position="1864"/>
        <end position="1891"/>
    </location>
</feature>
<feature type="compositionally biased region" description="Polar residues" evidence="4">
    <location>
        <begin position="517"/>
        <end position="528"/>
    </location>
</feature>
<organism evidence="7 8">
    <name type="scientific">Calicophoron daubneyi</name>
    <name type="common">Rumen fluke</name>
    <name type="synonym">Paramphistomum daubneyi</name>
    <dbReference type="NCBI Taxonomy" id="300641"/>
    <lineage>
        <taxon>Eukaryota</taxon>
        <taxon>Metazoa</taxon>
        <taxon>Spiralia</taxon>
        <taxon>Lophotrochozoa</taxon>
        <taxon>Platyhelminthes</taxon>
        <taxon>Trematoda</taxon>
        <taxon>Digenea</taxon>
        <taxon>Plagiorchiida</taxon>
        <taxon>Pronocephalata</taxon>
        <taxon>Paramphistomoidea</taxon>
        <taxon>Paramphistomidae</taxon>
        <taxon>Calicophoron</taxon>
    </lineage>
</organism>
<evidence type="ECO:0000313" key="8">
    <source>
        <dbReference type="Proteomes" id="UP001497525"/>
    </source>
</evidence>
<accession>A0AAV2U1M6</accession>
<feature type="region of interest" description="Disordered" evidence="4">
    <location>
        <begin position="289"/>
        <end position="370"/>
    </location>
</feature>
<feature type="compositionally biased region" description="Polar residues" evidence="4">
    <location>
        <begin position="541"/>
        <end position="565"/>
    </location>
</feature>